<dbReference type="AlphaFoldDB" id="N6T1F0"/>
<sequence>GQDLEQEPSSGRAQEEEKGRVNGVKRADAGQKPQENTQAERNNCPAFGKECDFCHIKNHFESKCLKKKYKRDVQEITEEMGEIREEQPGKDLILADALSRAYVIHNEEDDFDKDIESQICLVRMELNAR</sequence>
<feature type="compositionally biased region" description="Basic and acidic residues" evidence="1">
    <location>
        <begin position="13"/>
        <end position="29"/>
    </location>
</feature>
<dbReference type="HOGENOM" id="CLU_1954170_0_0_1"/>
<accession>N6T1F0</accession>
<gene>
    <name evidence="2" type="ORF">YQE_09476</name>
</gene>
<reference evidence="2" key="1">
    <citation type="journal article" date="2013" name="Genome Biol.">
        <title>Draft genome of the mountain pine beetle, Dendroctonus ponderosae Hopkins, a major forest pest.</title>
        <authorList>
            <person name="Keeling C.I."/>
            <person name="Yuen M.M."/>
            <person name="Liao N.Y."/>
            <person name="Docking T.R."/>
            <person name="Chan S.K."/>
            <person name="Taylor G.A."/>
            <person name="Palmquist D.L."/>
            <person name="Jackman S.D."/>
            <person name="Nguyen A."/>
            <person name="Li M."/>
            <person name="Henderson H."/>
            <person name="Janes J.K."/>
            <person name="Zhao Y."/>
            <person name="Pandoh P."/>
            <person name="Moore R."/>
            <person name="Sperling F.A."/>
            <person name="Huber D.P."/>
            <person name="Birol I."/>
            <person name="Jones S.J."/>
            <person name="Bohlmann J."/>
        </authorList>
    </citation>
    <scope>NUCLEOTIDE SEQUENCE</scope>
</reference>
<organism evidence="2">
    <name type="scientific">Dendroctonus ponderosae</name>
    <name type="common">Mountain pine beetle</name>
    <dbReference type="NCBI Taxonomy" id="77166"/>
    <lineage>
        <taxon>Eukaryota</taxon>
        <taxon>Metazoa</taxon>
        <taxon>Ecdysozoa</taxon>
        <taxon>Arthropoda</taxon>
        <taxon>Hexapoda</taxon>
        <taxon>Insecta</taxon>
        <taxon>Pterygota</taxon>
        <taxon>Neoptera</taxon>
        <taxon>Endopterygota</taxon>
        <taxon>Coleoptera</taxon>
        <taxon>Polyphaga</taxon>
        <taxon>Cucujiformia</taxon>
        <taxon>Curculionidae</taxon>
        <taxon>Scolytinae</taxon>
        <taxon>Dendroctonus</taxon>
    </lineage>
</organism>
<feature type="region of interest" description="Disordered" evidence="1">
    <location>
        <begin position="1"/>
        <end position="43"/>
    </location>
</feature>
<evidence type="ECO:0000313" key="2">
    <source>
        <dbReference type="EMBL" id="ENN73904.1"/>
    </source>
</evidence>
<feature type="non-terminal residue" evidence="2">
    <location>
        <position position="1"/>
    </location>
</feature>
<proteinExistence type="predicted"/>
<protein>
    <submittedName>
        <fullName evidence="2">Uncharacterized protein</fullName>
    </submittedName>
</protein>
<evidence type="ECO:0000256" key="1">
    <source>
        <dbReference type="SAM" id="MobiDB-lite"/>
    </source>
</evidence>
<name>N6T1F0_DENPD</name>
<dbReference type="EMBL" id="KB741092">
    <property type="protein sequence ID" value="ENN73904.1"/>
    <property type="molecule type" value="Genomic_DNA"/>
</dbReference>